<evidence type="ECO:0000256" key="4">
    <source>
        <dbReference type="ARBA" id="ARBA00022679"/>
    </source>
</evidence>
<dbReference type="PANTHER" id="PTHR33908">
    <property type="entry name" value="MANNOSYLTRANSFERASE YKCB-RELATED"/>
    <property type="match status" value="1"/>
</dbReference>
<evidence type="ECO:0000313" key="10">
    <source>
        <dbReference type="Proteomes" id="UP000435910"/>
    </source>
</evidence>
<keyword evidence="2" id="KW-1003">Cell membrane</keyword>
<dbReference type="PANTHER" id="PTHR33908:SF3">
    <property type="entry name" value="UNDECAPRENYL PHOSPHATE-ALPHA-4-AMINO-4-DEOXY-L-ARABINOSE ARABINOSYL TRANSFERASE"/>
    <property type="match status" value="1"/>
</dbReference>
<evidence type="ECO:0000256" key="2">
    <source>
        <dbReference type="ARBA" id="ARBA00022475"/>
    </source>
</evidence>
<evidence type="ECO:0000256" key="3">
    <source>
        <dbReference type="ARBA" id="ARBA00022676"/>
    </source>
</evidence>
<keyword evidence="5 8" id="KW-0812">Transmembrane</keyword>
<comment type="caution">
    <text evidence="9">The sequence shown here is derived from an EMBL/GenBank/DDBJ whole genome shotgun (WGS) entry which is preliminary data.</text>
</comment>
<evidence type="ECO:0000256" key="8">
    <source>
        <dbReference type="SAM" id="Phobius"/>
    </source>
</evidence>
<evidence type="ECO:0000256" key="6">
    <source>
        <dbReference type="ARBA" id="ARBA00022989"/>
    </source>
</evidence>
<evidence type="ECO:0000313" key="9">
    <source>
        <dbReference type="EMBL" id="TWL27583.1"/>
    </source>
</evidence>
<protein>
    <submittedName>
        <fullName evidence="9">Uncharacterized protein</fullName>
    </submittedName>
</protein>
<accession>A0A8B5YC41</accession>
<evidence type="ECO:0000256" key="1">
    <source>
        <dbReference type="ARBA" id="ARBA00004651"/>
    </source>
</evidence>
<keyword evidence="7 8" id="KW-0472">Membrane</keyword>
<proteinExistence type="predicted"/>
<sequence>MIKKRKIDIFLVFILVLSAALNLYGIWNSDTDNAYYTAAVESMTQSFHNFFYASFDPAGFVTVDKPPVALWIQTLFALDSACTAGASFSLKPLRK</sequence>
<dbReference type="InterPro" id="IPR050297">
    <property type="entry name" value="LipidA_mod_glycosyltrf_83"/>
</dbReference>
<keyword evidence="3" id="KW-0328">Glycosyltransferase</keyword>
<dbReference type="Proteomes" id="UP000435910">
    <property type="component" value="Unassembled WGS sequence"/>
</dbReference>
<dbReference type="GO" id="GO:0005886">
    <property type="term" value="C:plasma membrane"/>
    <property type="evidence" value="ECO:0007669"/>
    <property type="project" value="UniProtKB-SubCell"/>
</dbReference>
<evidence type="ECO:0000256" key="7">
    <source>
        <dbReference type="ARBA" id="ARBA00023136"/>
    </source>
</evidence>
<dbReference type="GO" id="GO:0010041">
    <property type="term" value="P:response to iron(III) ion"/>
    <property type="evidence" value="ECO:0007669"/>
    <property type="project" value="TreeGrafter"/>
</dbReference>
<gene>
    <name evidence="9" type="ORF">CHCC16736_2904</name>
</gene>
<feature type="transmembrane region" description="Helical" evidence="8">
    <location>
        <begin position="7"/>
        <end position="27"/>
    </location>
</feature>
<reference evidence="9 10" key="1">
    <citation type="submission" date="2019-06" db="EMBL/GenBank/DDBJ databases">
        <title>Genome sequence analysis of &gt;100 Bacillus licheniformis strains suggests intrinsic resistance to this species.</title>
        <authorList>
            <person name="Wels M."/>
            <person name="Siezen R.J."/>
            <person name="Johansen E."/>
            <person name="Stuer-Lauridsen B."/>
            <person name="Bjerre K."/>
            <person name="Nielsen B.K.K."/>
        </authorList>
    </citation>
    <scope>NUCLEOTIDE SEQUENCE [LARGE SCALE GENOMIC DNA]</scope>
    <source>
        <strain evidence="9 10">BAC-16736</strain>
    </source>
</reference>
<organism evidence="9 10">
    <name type="scientific">Bacillus licheniformis</name>
    <dbReference type="NCBI Taxonomy" id="1402"/>
    <lineage>
        <taxon>Bacteria</taxon>
        <taxon>Bacillati</taxon>
        <taxon>Bacillota</taxon>
        <taxon>Bacilli</taxon>
        <taxon>Bacillales</taxon>
        <taxon>Bacillaceae</taxon>
        <taxon>Bacillus</taxon>
    </lineage>
</organism>
<evidence type="ECO:0000256" key="5">
    <source>
        <dbReference type="ARBA" id="ARBA00022692"/>
    </source>
</evidence>
<comment type="subcellular location">
    <subcellularLocation>
        <location evidence="1">Cell membrane</location>
        <topology evidence="1">Multi-pass membrane protein</topology>
    </subcellularLocation>
</comment>
<dbReference type="GO" id="GO:0009103">
    <property type="term" value="P:lipopolysaccharide biosynthetic process"/>
    <property type="evidence" value="ECO:0007669"/>
    <property type="project" value="UniProtKB-ARBA"/>
</dbReference>
<keyword evidence="4" id="KW-0808">Transferase</keyword>
<dbReference type="EMBL" id="NILC01000023">
    <property type="protein sequence ID" value="TWL27583.1"/>
    <property type="molecule type" value="Genomic_DNA"/>
</dbReference>
<keyword evidence="6 8" id="KW-1133">Transmembrane helix</keyword>
<feature type="transmembrane region" description="Helical" evidence="8">
    <location>
        <begin position="68"/>
        <end position="90"/>
    </location>
</feature>
<name>A0A8B5YC41_BACLI</name>
<dbReference type="AlphaFoldDB" id="A0A8B5YC41"/>
<dbReference type="GO" id="GO:0016763">
    <property type="term" value="F:pentosyltransferase activity"/>
    <property type="evidence" value="ECO:0007669"/>
    <property type="project" value="TreeGrafter"/>
</dbReference>